<dbReference type="InterPro" id="IPR000070">
    <property type="entry name" value="Pectinesterase_cat"/>
</dbReference>
<dbReference type="AlphaFoldDB" id="A0A439CWW9"/>
<dbReference type="GO" id="GO:0045490">
    <property type="term" value="P:pectin catabolic process"/>
    <property type="evidence" value="ECO:0007669"/>
    <property type="project" value="UniProtKB-UniPathway"/>
</dbReference>
<sequence length="496" mass="54023">MVVASLGVDFSGLNNAKMRVLLALAAVLSAVRGAALDRGTPGSHVQLYPANGQQNVSPDAQLKLTFSSRPEVGSSGKINVYDSEEKKLVDTLDLSIPFSPSPYGNGSTKANYTDTTKYQTNIIGGLDFYFYPIIVRNNTATIYLHNNKLTYGRTYLIEIEPGVLNPAEGSFSGFTPGQPWRFSTKARGPRDGATKVVVAADGSGDFNTVQGAIDWAPANPTKRTTIYIKNGNYEELVFWQYKTNLVIRGQDREKTIVGYPNNSAFNPPNRQGPSRRPAFSFRGTSDLQLSGFTINNYYPGQAEALLVDGVRTILDHMTLNGAGDALTTYGTIYVADSKLTGTGDTVLGYGSVYWLRSRIESFGAVTWTRTVQGIHGNVFVDSTIVGLEGDSTLARLPDNSGGVMDNWPYAEMVLINTRTGGITAEGWGPVQGAPFDSSHVAFWEFNTTDLQGRPIDMSQRLNISRQLTLPRDKKILAEYENPANILGGWRPVVLKA</sequence>
<evidence type="ECO:0000256" key="5">
    <source>
        <dbReference type="ARBA" id="ARBA00023085"/>
    </source>
</evidence>
<name>A0A439CWW9_9PEZI</name>
<accession>A0A439CWW9</accession>
<evidence type="ECO:0000259" key="7">
    <source>
        <dbReference type="Pfam" id="PF01095"/>
    </source>
</evidence>
<dbReference type="PANTHER" id="PTHR31321">
    <property type="entry name" value="ACYL-COA THIOESTER HYDROLASE YBHC-RELATED"/>
    <property type="match status" value="1"/>
</dbReference>
<dbReference type="EMBL" id="RYZI01000316">
    <property type="protein sequence ID" value="RWA06693.1"/>
    <property type="molecule type" value="Genomic_DNA"/>
</dbReference>
<proteinExistence type="inferred from homology"/>
<dbReference type="UniPathway" id="UPA00545">
    <property type="reaction ID" value="UER00823"/>
</dbReference>
<evidence type="ECO:0000256" key="6">
    <source>
        <dbReference type="ARBA" id="ARBA00042203"/>
    </source>
</evidence>
<dbReference type="EC" id="3.1.1.11" evidence="3"/>
<dbReference type="PANTHER" id="PTHR31321:SF57">
    <property type="entry name" value="PECTINESTERASE 53-RELATED"/>
    <property type="match status" value="1"/>
</dbReference>
<dbReference type="InterPro" id="IPR011050">
    <property type="entry name" value="Pectin_lyase_fold/virulence"/>
</dbReference>
<reference evidence="8 9" key="1">
    <citation type="submission" date="2018-12" db="EMBL/GenBank/DDBJ databases">
        <title>Draft genome sequence of Xylaria grammica IHI A82.</title>
        <authorList>
            <person name="Buettner E."/>
            <person name="Kellner H."/>
        </authorList>
    </citation>
    <scope>NUCLEOTIDE SEQUENCE [LARGE SCALE GENOMIC DNA]</scope>
    <source>
        <strain evidence="8 9">IHI A82</strain>
    </source>
</reference>
<evidence type="ECO:0000256" key="1">
    <source>
        <dbReference type="ARBA" id="ARBA00005184"/>
    </source>
</evidence>
<feature type="domain" description="Pectinesterase catalytic" evidence="7">
    <location>
        <begin position="196"/>
        <end position="354"/>
    </location>
</feature>
<dbReference type="InterPro" id="IPR012334">
    <property type="entry name" value="Pectin_lyas_fold"/>
</dbReference>
<dbReference type="GO" id="GO:0030599">
    <property type="term" value="F:pectinesterase activity"/>
    <property type="evidence" value="ECO:0007669"/>
    <property type="project" value="UniProtKB-EC"/>
</dbReference>
<keyword evidence="5" id="KW-0063">Aspartyl esterase</keyword>
<dbReference type="Gene3D" id="2.160.20.10">
    <property type="entry name" value="Single-stranded right-handed beta-helix, Pectin lyase-like"/>
    <property type="match status" value="1"/>
</dbReference>
<comment type="pathway">
    <text evidence="1">Glycan metabolism; pectin degradation; 2-dehydro-3-deoxy-D-gluconate from pectin: step 1/5.</text>
</comment>
<evidence type="ECO:0000313" key="8">
    <source>
        <dbReference type="EMBL" id="RWA06693.1"/>
    </source>
</evidence>
<keyword evidence="4" id="KW-0378">Hydrolase</keyword>
<dbReference type="GO" id="GO:0042545">
    <property type="term" value="P:cell wall modification"/>
    <property type="evidence" value="ECO:0007669"/>
    <property type="project" value="InterPro"/>
</dbReference>
<evidence type="ECO:0000256" key="2">
    <source>
        <dbReference type="ARBA" id="ARBA00008891"/>
    </source>
</evidence>
<evidence type="ECO:0000256" key="3">
    <source>
        <dbReference type="ARBA" id="ARBA00013229"/>
    </source>
</evidence>
<comment type="caution">
    <text evidence="8">The sequence shown here is derived from an EMBL/GenBank/DDBJ whole genome shotgun (WGS) entry which is preliminary data.</text>
</comment>
<protein>
    <recommendedName>
        <fullName evidence="3">pectinesterase</fullName>
        <ecNumber evidence="3">3.1.1.11</ecNumber>
    </recommendedName>
    <alternativeName>
        <fullName evidence="6">Pectin methylesterase A</fullName>
    </alternativeName>
</protein>
<evidence type="ECO:0000256" key="4">
    <source>
        <dbReference type="ARBA" id="ARBA00022801"/>
    </source>
</evidence>
<dbReference type="Proteomes" id="UP000286045">
    <property type="component" value="Unassembled WGS sequence"/>
</dbReference>
<keyword evidence="9" id="KW-1185">Reference proteome</keyword>
<dbReference type="Pfam" id="PF01095">
    <property type="entry name" value="Pectinesterase"/>
    <property type="match status" value="1"/>
</dbReference>
<comment type="similarity">
    <text evidence="2">Belongs to the pectinesterase family.</text>
</comment>
<dbReference type="SUPFAM" id="SSF51126">
    <property type="entry name" value="Pectin lyase-like"/>
    <property type="match status" value="1"/>
</dbReference>
<organism evidence="8 9">
    <name type="scientific">Xylaria grammica</name>
    <dbReference type="NCBI Taxonomy" id="363999"/>
    <lineage>
        <taxon>Eukaryota</taxon>
        <taxon>Fungi</taxon>
        <taxon>Dikarya</taxon>
        <taxon>Ascomycota</taxon>
        <taxon>Pezizomycotina</taxon>
        <taxon>Sordariomycetes</taxon>
        <taxon>Xylariomycetidae</taxon>
        <taxon>Xylariales</taxon>
        <taxon>Xylariaceae</taxon>
        <taxon>Xylaria</taxon>
    </lineage>
</organism>
<gene>
    <name evidence="8" type="ORF">EKO27_g8412</name>
</gene>
<dbReference type="STRING" id="363999.A0A439CWW9"/>
<evidence type="ECO:0000313" key="9">
    <source>
        <dbReference type="Proteomes" id="UP000286045"/>
    </source>
</evidence>